<proteinExistence type="predicted"/>
<keyword evidence="3" id="KW-1185">Reference proteome</keyword>
<evidence type="ECO:0000313" key="3">
    <source>
        <dbReference type="Proteomes" id="UP000789901"/>
    </source>
</evidence>
<dbReference type="EMBL" id="CAJVQB010027825">
    <property type="protein sequence ID" value="CAG8811245.1"/>
    <property type="molecule type" value="Genomic_DNA"/>
</dbReference>
<sequence length="735" mass="85165">KPDKEVDGPYNINIKKQPKALHILLDTIDADQTYIDSITSLWNNPKSYNEQKAINEIAPEPTFNNEQKLNKMTKFINKATVGRIINNYLDIPKYLIFASFVVEYVESKLIKKSNPFNVYRVFKKKSDDPEKRKTFYGKFKKEVIKAMTALKTVSQFVEVTSFKLNIKSEFSKLQLALKERQILHTSIEILIWYKYFGPIIAAGNSLGELSLWSTLKKKPFEEICNLVEENTELQNALKKANDNYGWNIAYAIKKYVANLNLDVDLTPGHYLSNNPICYDPPPQSNVPNFKDYLGPNKTLTNFKYIILSPTLQNNSIAFPSIALDISKTSKKNKGMEDKRPVSLDLSLSNNKVNKVFTSLPSPSQSNESLNSNNETASNEDTNMSDVSNLFTSSLAEAREREEREQFLASGRKHMENHANSVLNQYMIYESNWGVVLDQVYEIIESDGKKAKDLIENIRKSLFTKNKDEFNKDFIALKETTRLCSEKLNEFVNEWAEKLDSKLFQETLIRTTIQAYDSETLKSSVNFIQIVNRVKINLYDPLRTCFYDINYPLYKSLGLEDCIESINKKFQECEQKKLYEISICLPEFIISLHNDSKVVLQKFYAHYWDNNKIILTNNYNEQIMEIESAKQSYLNQEDQFNTFLQIPNIKATIDEIIKNQAINIYNGLINYWNEFISQNYTDQFKNHADQVVEYFHTNDIEKMKVRETLFELVATIEQLINSVMGIKESITQAQKV</sequence>
<feature type="region of interest" description="Disordered" evidence="1">
    <location>
        <begin position="356"/>
        <end position="385"/>
    </location>
</feature>
<organism evidence="2 3">
    <name type="scientific">Gigaspora margarita</name>
    <dbReference type="NCBI Taxonomy" id="4874"/>
    <lineage>
        <taxon>Eukaryota</taxon>
        <taxon>Fungi</taxon>
        <taxon>Fungi incertae sedis</taxon>
        <taxon>Mucoromycota</taxon>
        <taxon>Glomeromycotina</taxon>
        <taxon>Glomeromycetes</taxon>
        <taxon>Diversisporales</taxon>
        <taxon>Gigasporaceae</taxon>
        <taxon>Gigaspora</taxon>
    </lineage>
</organism>
<accession>A0ABN7W1M0</accession>
<gene>
    <name evidence="2" type="ORF">GMARGA_LOCUS25296</name>
</gene>
<feature type="compositionally biased region" description="Low complexity" evidence="1">
    <location>
        <begin position="357"/>
        <end position="378"/>
    </location>
</feature>
<dbReference type="Proteomes" id="UP000789901">
    <property type="component" value="Unassembled WGS sequence"/>
</dbReference>
<evidence type="ECO:0000256" key="1">
    <source>
        <dbReference type="SAM" id="MobiDB-lite"/>
    </source>
</evidence>
<protein>
    <submittedName>
        <fullName evidence="2">24951_t:CDS:1</fullName>
    </submittedName>
</protein>
<comment type="caution">
    <text evidence="2">The sequence shown here is derived from an EMBL/GenBank/DDBJ whole genome shotgun (WGS) entry which is preliminary data.</text>
</comment>
<reference evidence="2 3" key="1">
    <citation type="submission" date="2021-06" db="EMBL/GenBank/DDBJ databases">
        <authorList>
            <person name="Kallberg Y."/>
            <person name="Tangrot J."/>
            <person name="Rosling A."/>
        </authorList>
    </citation>
    <scope>NUCLEOTIDE SEQUENCE [LARGE SCALE GENOMIC DNA]</scope>
    <source>
        <strain evidence="2 3">120-4 pot B 10/14</strain>
    </source>
</reference>
<feature type="non-terminal residue" evidence="2">
    <location>
        <position position="1"/>
    </location>
</feature>
<evidence type="ECO:0000313" key="2">
    <source>
        <dbReference type="EMBL" id="CAG8811245.1"/>
    </source>
</evidence>
<name>A0ABN7W1M0_GIGMA</name>